<organism evidence="1 2">
    <name type="scientific">Rhizoctonia solani</name>
    <dbReference type="NCBI Taxonomy" id="456999"/>
    <lineage>
        <taxon>Eukaryota</taxon>
        <taxon>Fungi</taxon>
        <taxon>Dikarya</taxon>
        <taxon>Basidiomycota</taxon>
        <taxon>Agaricomycotina</taxon>
        <taxon>Agaricomycetes</taxon>
        <taxon>Cantharellales</taxon>
        <taxon>Ceratobasidiaceae</taxon>
        <taxon>Rhizoctonia</taxon>
    </lineage>
</organism>
<gene>
    <name evidence="1" type="ORF">RSOLAG22IIIB_13251</name>
</gene>
<protein>
    <submittedName>
        <fullName evidence="1">Uncharacterized protein</fullName>
    </submittedName>
</protein>
<proteinExistence type="predicted"/>
<reference evidence="1 2" key="1">
    <citation type="submission" date="2015-07" db="EMBL/GenBank/DDBJ databases">
        <authorList>
            <person name="Noorani M."/>
        </authorList>
    </citation>
    <scope>NUCLEOTIDE SEQUENCE [LARGE SCALE GENOMIC DNA]</scope>
    <source>
        <strain evidence="1">BBA 69670</strain>
    </source>
</reference>
<evidence type="ECO:0000313" key="2">
    <source>
        <dbReference type="Proteomes" id="UP000044841"/>
    </source>
</evidence>
<dbReference type="EMBL" id="CYGV01000009">
    <property type="protein sequence ID" value="CUA67104.1"/>
    <property type="molecule type" value="Genomic_DNA"/>
</dbReference>
<sequence>MSSEFDFDPQWEQEIDKILQSVDPSADDIPDHVIAQLASTLGDPGLGQPPPVFTRALLDHTPRPKVAEIILHHAVFKGDGGAPHRPPVPGKAVVSGQLEGPQIYLSKVFGQRLVIATVIPHLRKRTSLFASFRQVDFNPAPGGRGQWEKPN</sequence>
<accession>A0A0K6FM80</accession>
<dbReference type="AlphaFoldDB" id="A0A0K6FM80"/>
<keyword evidence="2" id="KW-1185">Reference proteome</keyword>
<name>A0A0K6FM80_9AGAM</name>
<evidence type="ECO:0000313" key="1">
    <source>
        <dbReference type="EMBL" id="CUA67104.1"/>
    </source>
</evidence>
<dbReference type="Proteomes" id="UP000044841">
    <property type="component" value="Unassembled WGS sequence"/>
</dbReference>